<dbReference type="InterPro" id="IPR044898">
    <property type="entry name" value="CDI_dom_sf"/>
</dbReference>
<dbReference type="PANTHER" id="PTHR46778:SF1">
    <property type="entry name" value="CYCLIN-DEPENDENT KINASE INHIBITOR 1"/>
    <property type="match status" value="1"/>
</dbReference>
<sequence>MTARFFGVPLFSALQEFVDYFNDALSHSLICLRLWLFSSSDNLVYTKPSQNGDRHGLRMFIFLNLYKRSELLIEPFHGALNDADALQRSDVVSKLRLGLICLANFVESIPLRQEISKQMADGVQQREGNESNNRQNATRRLERVRRRLDFGSANSSAAPEVMEDDRQIFKRQIEEATAKWNFDFANDMPLEGDWEWERIDVGRQLDYKDLTTESKNKDDDGNRKI</sequence>
<keyword evidence="2" id="KW-0649">Protein kinase inhibitor</keyword>
<dbReference type="PANTHER" id="PTHR46778">
    <property type="entry name" value="CYCLIN-DEPENDENT KINASE INHIBITOR 1-RELATED"/>
    <property type="match status" value="1"/>
</dbReference>
<reference evidence="5 6" key="1">
    <citation type="submission" date="2023-03" db="EMBL/GenBank/DDBJ databases">
        <title>Genome insight into feeding habits of ladybird beetles.</title>
        <authorList>
            <person name="Li H.-S."/>
            <person name="Huang Y.-H."/>
            <person name="Pang H."/>
        </authorList>
    </citation>
    <scope>NUCLEOTIDE SEQUENCE [LARGE SCALE GENOMIC DNA]</scope>
    <source>
        <strain evidence="5">SYSU_2023b</strain>
        <tissue evidence="5">Whole body</tissue>
    </source>
</reference>
<evidence type="ECO:0000259" key="4">
    <source>
        <dbReference type="Pfam" id="PF02234"/>
    </source>
</evidence>
<dbReference type="InterPro" id="IPR029841">
    <property type="entry name" value="CDKN1A"/>
</dbReference>
<dbReference type="GO" id="GO:0006974">
    <property type="term" value="P:DNA damage response"/>
    <property type="evidence" value="ECO:0007669"/>
    <property type="project" value="TreeGrafter"/>
</dbReference>
<dbReference type="GO" id="GO:0005634">
    <property type="term" value="C:nucleus"/>
    <property type="evidence" value="ECO:0007669"/>
    <property type="project" value="InterPro"/>
</dbReference>
<protein>
    <recommendedName>
        <fullName evidence="4">Cyclin-dependent kinase inhibitor domain-containing protein</fullName>
    </recommendedName>
</protein>
<gene>
    <name evidence="5" type="ORF">WA026_016230</name>
</gene>
<dbReference type="InterPro" id="IPR003175">
    <property type="entry name" value="CDI_dom"/>
</dbReference>
<keyword evidence="6" id="KW-1185">Reference proteome</keyword>
<name>A0AAW1TVR2_9CUCU</name>
<dbReference type="EMBL" id="JARQZJ010000009">
    <property type="protein sequence ID" value="KAK9872177.1"/>
    <property type="molecule type" value="Genomic_DNA"/>
</dbReference>
<evidence type="ECO:0000256" key="3">
    <source>
        <dbReference type="SAM" id="MobiDB-lite"/>
    </source>
</evidence>
<evidence type="ECO:0000256" key="1">
    <source>
        <dbReference type="ARBA" id="ARBA00006726"/>
    </source>
</evidence>
<comment type="similarity">
    <text evidence="1">Belongs to the CDI family.</text>
</comment>
<comment type="caution">
    <text evidence="5">The sequence shown here is derived from an EMBL/GenBank/DDBJ whole genome shotgun (WGS) entry which is preliminary data.</text>
</comment>
<dbReference type="Pfam" id="PF02234">
    <property type="entry name" value="CDI"/>
    <property type="match status" value="1"/>
</dbReference>
<dbReference type="GO" id="GO:0072331">
    <property type="term" value="P:signal transduction by p53 class mediator"/>
    <property type="evidence" value="ECO:0007669"/>
    <property type="project" value="InterPro"/>
</dbReference>
<evidence type="ECO:0000313" key="6">
    <source>
        <dbReference type="Proteomes" id="UP001431783"/>
    </source>
</evidence>
<dbReference type="Proteomes" id="UP001431783">
    <property type="component" value="Unassembled WGS sequence"/>
</dbReference>
<proteinExistence type="inferred from homology"/>
<feature type="region of interest" description="Disordered" evidence="3">
    <location>
        <begin position="120"/>
        <end position="139"/>
    </location>
</feature>
<accession>A0AAW1TVR2</accession>
<feature type="domain" description="Cyclin-dependent kinase inhibitor" evidence="4">
    <location>
        <begin position="169"/>
        <end position="199"/>
    </location>
</feature>
<evidence type="ECO:0000313" key="5">
    <source>
        <dbReference type="EMBL" id="KAK9872177.1"/>
    </source>
</evidence>
<dbReference type="GO" id="GO:2000045">
    <property type="term" value="P:regulation of G1/S transition of mitotic cell cycle"/>
    <property type="evidence" value="ECO:0007669"/>
    <property type="project" value="TreeGrafter"/>
</dbReference>
<dbReference type="Gene3D" id="4.10.365.10">
    <property type="entry name" value="p27"/>
    <property type="match status" value="1"/>
</dbReference>
<organism evidence="5 6">
    <name type="scientific">Henosepilachna vigintioctopunctata</name>
    <dbReference type="NCBI Taxonomy" id="420089"/>
    <lineage>
        <taxon>Eukaryota</taxon>
        <taxon>Metazoa</taxon>
        <taxon>Ecdysozoa</taxon>
        <taxon>Arthropoda</taxon>
        <taxon>Hexapoda</taxon>
        <taxon>Insecta</taxon>
        <taxon>Pterygota</taxon>
        <taxon>Neoptera</taxon>
        <taxon>Endopterygota</taxon>
        <taxon>Coleoptera</taxon>
        <taxon>Polyphaga</taxon>
        <taxon>Cucujiformia</taxon>
        <taxon>Coccinelloidea</taxon>
        <taxon>Coccinellidae</taxon>
        <taxon>Epilachninae</taxon>
        <taxon>Epilachnini</taxon>
        <taxon>Henosepilachna</taxon>
    </lineage>
</organism>
<dbReference type="AlphaFoldDB" id="A0AAW1TVR2"/>
<evidence type="ECO:0000256" key="2">
    <source>
        <dbReference type="ARBA" id="ARBA00023013"/>
    </source>
</evidence>
<dbReference type="GO" id="GO:0004861">
    <property type="term" value="F:cyclin-dependent protein serine/threonine kinase inhibitor activity"/>
    <property type="evidence" value="ECO:0007669"/>
    <property type="project" value="InterPro"/>
</dbReference>
<dbReference type="GO" id="GO:0000307">
    <property type="term" value="C:cyclin-dependent protein kinase holoenzyme complex"/>
    <property type="evidence" value="ECO:0007669"/>
    <property type="project" value="TreeGrafter"/>
</dbReference>